<evidence type="ECO:0000256" key="5">
    <source>
        <dbReference type="ARBA" id="ARBA00023004"/>
    </source>
</evidence>
<dbReference type="Pfam" id="PF00351">
    <property type="entry name" value="Biopterin_H"/>
    <property type="match status" value="1"/>
</dbReference>
<feature type="domain" description="Biopterin-dependent aromatic amino acid hydroxylase family profile" evidence="8">
    <location>
        <begin position="1"/>
        <end position="224"/>
    </location>
</feature>
<keyword evidence="5 7" id="KW-0408">Iron</keyword>
<reference evidence="9 10" key="1">
    <citation type="submission" date="2015-11" db="EMBL/GenBank/DDBJ databases">
        <title>Expanding the genomic diversity of Burkholderia species for the development of highly accurate diagnostics.</title>
        <authorList>
            <person name="Sahl J."/>
            <person name="Keim P."/>
            <person name="Wagner D."/>
        </authorList>
    </citation>
    <scope>NUCLEOTIDE SEQUENCE [LARGE SCALE GENOMIC DNA]</scope>
    <source>
        <strain evidence="9 10">TSV85</strain>
    </source>
</reference>
<keyword evidence="4" id="KW-0560">Oxidoreductase</keyword>
<evidence type="ECO:0000256" key="2">
    <source>
        <dbReference type="ARBA" id="ARBA00009712"/>
    </source>
</evidence>
<evidence type="ECO:0000256" key="7">
    <source>
        <dbReference type="PIRSR" id="PIRSR601273-2"/>
    </source>
</evidence>
<dbReference type="AlphaFoldDB" id="A0A103E7V8"/>
<dbReference type="Gene3D" id="1.10.800.10">
    <property type="entry name" value="Aromatic amino acid hydroxylase"/>
    <property type="match status" value="1"/>
</dbReference>
<dbReference type="SUPFAM" id="SSF56534">
    <property type="entry name" value="Aromatic aminoacid monoxygenases, catalytic and oligomerization domains"/>
    <property type="match status" value="1"/>
</dbReference>
<comment type="similarity">
    <text evidence="2">Belongs to the biopterin-dependent aromatic amino acid hydroxylase family.</text>
</comment>
<dbReference type="GO" id="GO:0009072">
    <property type="term" value="P:aromatic amino acid metabolic process"/>
    <property type="evidence" value="ECO:0007669"/>
    <property type="project" value="InterPro"/>
</dbReference>
<dbReference type="InterPro" id="IPR036951">
    <property type="entry name" value="ArAA_hydroxylase_sf"/>
</dbReference>
<dbReference type="EMBL" id="LOWA01000008">
    <property type="protein sequence ID" value="KVE29997.1"/>
    <property type="molecule type" value="Genomic_DNA"/>
</dbReference>
<protein>
    <recommendedName>
        <fullName evidence="8">Biopterin-dependent aromatic amino acid hydroxylase family profile domain-containing protein</fullName>
    </recommendedName>
</protein>
<evidence type="ECO:0000313" key="10">
    <source>
        <dbReference type="Proteomes" id="UP000062788"/>
    </source>
</evidence>
<dbReference type="PROSITE" id="PS51410">
    <property type="entry name" value="BH4_AAA_HYDROXYL_2"/>
    <property type="match status" value="1"/>
</dbReference>
<feature type="binding site" evidence="7">
    <location>
        <position position="96"/>
    </location>
    <ligand>
        <name>Fe cation</name>
        <dbReference type="ChEBI" id="CHEBI:24875"/>
    </ligand>
</feature>
<proteinExistence type="inferred from homology"/>
<name>A0A103E7V8_9BURK</name>
<evidence type="ECO:0000259" key="8">
    <source>
        <dbReference type="PROSITE" id="PS51410"/>
    </source>
</evidence>
<keyword evidence="10" id="KW-1185">Reference proteome</keyword>
<evidence type="ECO:0000256" key="1">
    <source>
        <dbReference type="ARBA" id="ARBA00001954"/>
    </source>
</evidence>
<dbReference type="GO" id="GO:0005506">
    <property type="term" value="F:iron ion binding"/>
    <property type="evidence" value="ECO:0007669"/>
    <property type="project" value="InterPro"/>
</dbReference>
<evidence type="ECO:0000256" key="3">
    <source>
        <dbReference type="ARBA" id="ARBA00022723"/>
    </source>
</evidence>
<sequence length="224" mass="24937">MGGYISRLSAHGCGEFNHGFKRLAFAERTVERIDDLDAKIRRACGWSVKPVDGLLPDDEFYSLLQRRTFPIAADVRRPEELEFSVLPDLFHDSLGHLPLLTNDLYGEFLRTYSAVALKFLGNGLALRSLARVYWYTIETGLVMEAGATKILGAAIITSAAECEAVYGGRIELRPFDFAQVFASGYDSFKLQKQYFVLESFETLAGISETLEAALTEYLADVSLV</sequence>
<accession>A0A103E7V8</accession>
<dbReference type="InterPro" id="IPR036329">
    <property type="entry name" value="Aro-AA_hydroxylase_C_sf"/>
</dbReference>
<evidence type="ECO:0000313" key="9">
    <source>
        <dbReference type="EMBL" id="KVE29997.1"/>
    </source>
</evidence>
<comment type="cofactor">
    <cofactor evidence="1 7">
        <name>Fe(2+)</name>
        <dbReference type="ChEBI" id="CHEBI:29033"/>
    </cofactor>
</comment>
<dbReference type="GO" id="GO:0016714">
    <property type="term" value="F:oxidoreductase activity, acting on paired donors, with incorporation or reduction of molecular oxygen, reduced pteridine as one donor, and incorporation of one atom of oxygen"/>
    <property type="evidence" value="ECO:0007669"/>
    <property type="project" value="InterPro"/>
</dbReference>
<dbReference type="InterPro" id="IPR001273">
    <property type="entry name" value="ArAA_hydroxylase"/>
</dbReference>
<gene>
    <name evidence="9" type="ORF">WS67_03785</name>
</gene>
<keyword evidence="3 7" id="KW-0479">Metal-binding</keyword>
<evidence type="ECO:0000256" key="4">
    <source>
        <dbReference type="ARBA" id="ARBA00023002"/>
    </source>
</evidence>
<dbReference type="InterPro" id="IPR019774">
    <property type="entry name" value="Aromatic-AA_hydroxylase_C"/>
</dbReference>
<feature type="binding site" evidence="7">
    <location>
        <position position="91"/>
    </location>
    <ligand>
        <name>Fe cation</name>
        <dbReference type="ChEBI" id="CHEBI:24875"/>
    </ligand>
</feature>
<dbReference type="Proteomes" id="UP000062788">
    <property type="component" value="Unassembled WGS sequence"/>
</dbReference>
<evidence type="ECO:0000256" key="6">
    <source>
        <dbReference type="ARBA" id="ARBA00023033"/>
    </source>
</evidence>
<keyword evidence="6" id="KW-0503">Monooxygenase</keyword>
<comment type="caution">
    <text evidence="9">The sequence shown here is derived from an EMBL/GenBank/DDBJ whole genome shotgun (WGS) entry which is preliminary data.</text>
</comment>
<dbReference type="PANTHER" id="PTHR11473">
    <property type="entry name" value="AROMATIC AMINO ACID HYDROXYLASE"/>
    <property type="match status" value="1"/>
</dbReference>
<organism evidence="9 10">
    <name type="scientific">Burkholderia singularis</name>
    <dbReference type="NCBI Taxonomy" id="1503053"/>
    <lineage>
        <taxon>Bacteria</taxon>
        <taxon>Pseudomonadati</taxon>
        <taxon>Pseudomonadota</taxon>
        <taxon>Betaproteobacteria</taxon>
        <taxon>Burkholderiales</taxon>
        <taxon>Burkholderiaceae</taxon>
        <taxon>Burkholderia</taxon>
        <taxon>pseudomallei group</taxon>
    </lineage>
</organism>
<dbReference type="PANTHER" id="PTHR11473:SF24">
    <property type="entry name" value="PHENYLALANINE-4-HYDROXYLASE"/>
    <property type="match status" value="1"/>
</dbReference>
<feature type="binding site" evidence="7">
    <location>
        <position position="138"/>
    </location>
    <ligand>
        <name>Fe cation</name>
        <dbReference type="ChEBI" id="CHEBI:24875"/>
    </ligand>
</feature>